<name>A0A1U7D063_9RHOB</name>
<sequence>MRVAEAVGPGLDRLRLDIDPRDVAVHIETSMRLTQALGGSGGPFFFTGEALVPGFVETDQLKEMVEATRTSRVTEGPAPTEAGAGE</sequence>
<dbReference type="STRING" id="1229727.Ga0080559_TMP735"/>
<accession>A0A1U7D063</accession>
<dbReference type="AlphaFoldDB" id="A0A1U7D063"/>
<dbReference type="Gene3D" id="3.40.30.10">
    <property type="entry name" value="Glutaredoxin"/>
    <property type="match status" value="1"/>
</dbReference>
<proteinExistence type="predicted"/>
<dbReference type="Proteomes" id="UP000186559">
    <property type="component" value="Chromosome"/>
</dbReference>
<dbReference type="EMBL" id="CP014796">
    <property type="protein sequence ID" value="APX21531.1"/>
    <property type="molecule type" value="Genomic_DNA"/>
</dbReference>
<organism evidence="1 2">
    <name type="scientific">Salipiger profundus</name>
    <dbReference type="NCBI Taxonomy" id="1229727"/>
    <lineage>
        <taxon>Bacteria</taxon>
        <taxon>Pseudomonadati</taxon>
        <taxon>Pseudomonadota</taxon>
        <taxon>Alphaproteobacteria</taxon>
        <taxon>Rhodobacterales</taxon>
        <taxon>Roseobacteraceae</taxon>
        <taxon>Salipiger</taxon>
    </lineage>
</organism>
<protein>
    <submittedName>
        <fullName evidence="1">27kDa outer membrane protein</fullName>
    </submittedName>
</protein>
<dbReference type="KEGG" id="tpro:Ga0080559_TMP735"/>
<gene>
    <name evidence="1" type="ORF">Ga0080559_TMP735</name>
</gene>
<keyword evidence="2" id="KW-1185">Reference proteome</keyword>
<evidence type="ECO:0000313" key="2">
    <source>
        <dbReference type="Proteomes" id="UP000186559"/>
    </source>
</evidence>
<reference evidence="1 2" key="1">
    <citation type="submission" date="2016-03" db="EMBL/GenBank/DDBJ databases">
        <title>Deep-sea bacteria in the southern Pacific.</title>
        <authorList>
            <person name="Tang K."/>
        </authorList>
    </citation>
    <scope>NUCLEOTIDE SEQUENCE [LARGE SCALE GENOMIC DNA]</scope>
    <source>
        <strain evidence="1 2">JLT2016</strain>
    </source>
</reference>
<evidence type="ECO:0000313" key="1">
    <source>
        <dbReference type="EMBL" id="APX21531.1"/>
    </source>
</evidence>